<evidence type="ECO:0000313" key="6">
    <source>
        <dbReference type="EMBL" id="OMP82616.1"/>
    </source>
</evidence>
<organism evidence="6 7">
    <name type="scientific">Diplodia seriata</name>
    <dbReference type="NCBI Taxonomy" id="420778"/>
    <lineage>
        <taxon>Eukaryota</taxon>
        <taxon>Fungi</taxon>
        <taxon>Dikarya</taxon>
        <taxon>Ascomycota</taxon>
        <taxon>Pezizomycotina</taxon>
        <taxon>Dothideomycetes</taxon>
        <taxon>Dothideomycetes incertae sedis</taxon>
        <taxon>Botryosphaeriales</taxon>
        <taxon>Botryosphaeriaceae</taxon>
        <taxon>Diplodia</taxon>
    </lineage>
</organism>
<protein>
    <submittedName>
        <fullName evidence="6">Ribosomal RNA-processing protein 7</fullName>
    </submittedName>
</protein>
<dbReference type="InterPro" id="IPR012677">
    <property type="entry name" value="Nucleotide-bd_a/b_plait_sf"/>
</dbReference>
<dbReference type="Proteomes" id="UP000190776">
    <property type="component" value="Unassembled WGS sequence"/>
</dbReference>
<comment type="similarity">
    <text evidence="1">Belongs to the RRP7 family.</text>
</comment>
<dbReference type="GO" id="GO:0006364">
    <property type="term" value="P:rRNA processing"/>
    <property type="evidence" value="ECO:0007669"/>
    <property type="project" value="TreeGrafter"/>
</dbReference>
<dbReference type="InterPro" id="IPR040446">
    <property type="entry name" value="RRP7"/>
</dbReference>
<dbReference type="GO" id="GO:0000028">
    <property type="term" value="P:ribosomal small subunit assembly"/>
    <property type="evidence" value="ECO:0007669"/>
    <property type="project" value="TreeGrafter"/>
</dbReference>
<evidence type="ECO:0000259" key="4">
    <source>
        <dbReference type="Pfam" id="PF12923"/>
    </source>
</evidence>
<accession>A0A1S8B5F5</accession>
<evidence type="ECO:0000256" key="1">
    <source>
        <dbReference type="ARBA" id="ARBA00006110"/>
    </source>
</evidence>
<dbReference type="Pfam" id="PF12923">
    <property type="entry name" value="RRP7"/>
    <property type="match status" value="1"/>
</dbReference>
<dbReference type="Gene3D" id="3.30.70.330">
    <property type="match status" value="1"/>
</dbReference>
<feature type="domain" description="Ribosomal RNA-processing protein 7 C-terminal" evidence="4">
    <location>
        <begin position="181"/>
        <end position="294"/>
    </location>
</feature>
<feature type="domain" description="Rrp7 RRM-like N-terminal" evidence="5">
    <location>
        <begin position="13"/>
        <end position="177"/>
    </location>
</feature>
<dbReference type="OrthoDB" id="5390at2759"/>
<dbReference type="EMBL" id="MSZU01000114">
    <property type="protein sequence ID" value="OMP82616.1"/>
    <property type="molecule type" value="Genomic_DNA"/>
</dbReference>
<dbReference type="PANTHER" id="PTHR13191:SF0">
    <property type="entry name" value="RIBOSOMAL RNA-PROCESSING PROTEIN 7 HOMOLOG A-RELATED"/>
    <property type="match status" value="1"/>
</dbReference>
<dbReference type="CDD" id="cd12950">
    <property type="entry name" value="RRP7_Rrp7p"/>
    <property type="match status" value="1"/>
</dbReference>
<comment type="caution">
    <text evidence="6">The sequence shown here is derived from an EMBL/GenBank/DDBJ whole genome shotgun (WGS) entry which is preliminary data.</text>
</comment>
<evidence type="ECO:0000256" key="2">
    <source>
        <dbReference type="SAM" id="Coils"/>
    </source>
</evidence>
<dbReference type="GO" id="GO:0034456">
    <property type="term" value="C:UTP-C complex"/>
    <property type="evidence" value="ECO:0007669"/>
    <property type="project" value="TreeGrafter"/>
</dbReference>
<evidence type="ECO:0000259" key="5">
    <source>
        <dbReference type="Pfam" id="PF17799"/>
    </source>
</evidence>
<dbReference type="AlphaFoldDB" id="A0A1S8B5F5"/>
<reference evidence="6 7" key="1">
    <citation type="submission" date="2017-01" db="EMBL/GenBank/DDBJ databases">
        <title>Draft genome sequence of Diplodia seriata F98.1, a fungal species involved in grapevine trunk diseases.</title>
        <authorList>
            <person name="Robert-Siegwald G."/>
            <person name="Vallet J."/>
            <person name="Abou-Mansour E."/>
            <person name="Xu J."/>
            <person name="Rey P."/>
            <person name="Bertsch C."/>
            <person name="Rego C."/>
            <person name="Larignon P."/>
            <person name="Fontaine F."/>
            <person name="Lebrun M.-H."/>
        </authorList>
    </citation>
    <scope>NUCLEOTIDE SEQUENCE [LARGE SCALE GENOMIC DNA]</scope>
    <source>
        <strain evidence="6 7">F98.1</strain>
    </source>
</reference>
<dbReference type="Gene3D" id="6.10.250.1770">
    <property type="match status" value="1"/>
</dbReference>
<dbReference type="Pfam" id="PF17799">
    <property type="entry name" value="RRM_Rrp7"/>
    <property type="match status" value="1"/>
</dbReference>
<evidence type="ECO:0000256" key="3">
    <source>
        <dbReference type="SAM" id="MobiDB-lite"/>
    </source>
</evidence>
<dbReference type="CDD" id="cd12293">
    <property type="entry name" value="dRRM_Rrp7p"/>
    <property type="match status" value="1"/>
</dbReference>
<dbReference type="InterPro" id="IPR040447">
    <property type="entry name" value="RRM_Rrp7"/>
</dbReference>
<name>A0A1S8B5F5_9PEZI</name>
<gene>
    <name evidence="6" type="ORF">BK809_0006926</name>
</gene>
<feature type="region of interest" description="Disordered" evidence="3">
    <location>
        <begin position="90"/>
        <end position="112"/>
    </location>
</feature>
<dbReference type="STRING" id="420778.A0A1S8B5F5"/>
<evidence type="ECO:0000313" key="7">
    <source>
        <dbReference type="Proteomes" id="UP000190776"/>
    </source>
</evidence>
<feature type="coiled-coil region" evidence="2">
    <location>
        <begin position="259"/>
        <end position="289"/>
    </location>
</feature>
<dbReference type="InterPro" id="IPR024326">
    <property type="entry name" value="RRP7_C"/>
</dbReference>
<sequence length="349" mass="39272">MAPSRAPVKAGDYTVLPLTVPGIPSFPQQTTHYLYIRPHAPRVPDENTSRSLYANNLPIDANESSLRTLFAKQLGGARIERVEIDGARPKKSTRGTAIGAKAGKKRKRGAESSFGDIGLPDTWDAEVLSSGSGAVLVFVDKASAELAMKEITRVAKKKVEIVWTSDMPLGMQRYRTHHELTFPASDVLQATVNGYLTQWANMEGARARALKQARNVPDDDGFITVTKGGRAGPAKLEEAQAVAEKLKERQKPPADFYRFQTREKKKENAERLKREFQEDRKRVERMRARRGKVRVSFRLLEHACWRAYADMRYSPKVERHNKTPSYTRNELPLRVQLGVRSPLKLPSKP</sequence>
<proteinExistence type="inferred from homology"/>
<dbReference type="GO" id="GO:0032545">
    <property type="term" value="C:CURI complex"/>
    <property type="evidence" value="ECO:0007669"/>
    <property type="project" value="TreeGrafter"/>
</dbReference>
<keyword evidence="2" id="KW-0175">Coiled coil</keyword>
<dbReference type="PANTHER" id="PTHR13191">
    <property type="entry name" value="RIBOSOMAL RNA PROCESSING PROTEIN 7-RELATED"/>
    <property type="match status" value="1"/>
</dbReference>